<sequence>MKLYKIASLCVAGFFIVGCGSGMPTCKGDDTTRVLEKIFKQQFGDSVKVSFDGFATNETNEAKKQVTCQVMAKVTHTATGRSEEDTIHYTARHTDDGQIYVEITH</sequence>
<dbReference type="HOGENOM" id="CLU_138384_0_0_7"/>
<reference evidence="1 2" key="1">
    <citation type="journal article" date="2014" name="Genome Announc.">
        <title>Draft genome sequences of six enterohepatic helicobacter species isolated from humans and one from rhesus macaques.</title>
        <authorList>
            <person name="Shen Z."/>
            <person name="Sheh A."/>
            <person name="Young S.K."/>
            <person name="Abouelliel A."/>
            <person name="Ward D.V."/>
            <person name="Earl A.M."/>
            <person name="Fox J.G."/>
        </authorList>
    </citation>
    <scope>NUCLEOTIDE SEQUENCE [LARGE SCALE GENOMIC DNA]</scope>
    <source>
        <strain evidence="1 2">ATCC 43879</strain>
    </source>
</reference>
<evidence type="ECO:0000313" key="2">
    <source>
        <dbReference type="Proteomes" id="UP000005085"/>
    </source>
</evidence>
<comment type="caution">
    <text evidence="1">The sequence shown here is derived from an EMBL/GenBank/DDBJ whole genome shotgun (WGS) entry which is preliminary data.</text>
</comment>
<name>C3XE06_9HELI</name>
<dbReference type="PROSITE" id="PS51257">
    <property type="entry name" value="PROKAR_LIPOPROTEIN"/>
    <property type="match status" value="1"/>
</dbReference>
<proteinExistence type="predicted"/>
<evidence type="ECO:0008006" key="3">
    <source>
        <dbReference type="Google" id="ProtNLM"/>
    </source>
</evidence>
<keyword evidence="2" id="KW-1185">Reference proteome</keyword>
<dbReference type="AlphaFoldDB" id="C3XE06"/>
<evidence type="ECO:0000313" key="1">
    <source>
        <dbReference type="EMBL" id="EEO23245.1"/>
    </source>
</evidence>
<protein>
    <recommendedName>
        <fullName evidence="3">DUF4333 domain-containing protein</fullName>
    </recommendedName>
</protein>
<dbReference type="Proteomes" id="UP000005085">
    <property type="component" value="Unassembled WGS sequence"/>
</dbReference>
<gene>
    <name evidence="1" type="ORF">HRAG_00302</name>
</gene>
<accession>C3XE06</accession>
<dbReference type="OrthoDB" id="5688187at2"/>
<dbReference type="EMBL" id="ACDN02000006">
    <property type="protein sequence ID" value="EEO23245.1"/>
    <property type="molecule type" value="Genomic_DNA"/>
</dbReference>
<dbReference type="RefSeq" id="WP_005216987.1">
    <property type="nucleotide sequence ID" value="NZ_KI392032.1"/>
</dbReference>
<organism evidence="1 2">
    <name type="scientific">Helicobacter bilis ATCC 43879</name>
    <dbReference type="NCBI Taxonomy" id="613026"/>
    <lineage>
        <taxon>Bacteria</taxon>
        <taxon>Pseudomonadati</taxon>
        <taxon>Campylobacterota</taxon>
        <taxon>Epsilonproteobacteria</taxon>
        <taxon>Campylobacterales</taxon>
        <taxon>Helicobacteraceae</taxon>
        <taxon>Helicobacter</taxon>
    </lineage>
</organism>